<evidence type="ECO:0000259" key="8">
    <source>
        <dbReference type="PROSITE" id="PS50928"/>
    </source>
</evidence>
<sequence>MNSHRWYTPWLLVAPAVVWTVVFALYPFINTIILSFTNTRPLVGGEFIGFDNYVELWHDDMFWNAMATTFIYVIVCIPLLTILPLLLALLVEKKIPGISFFRTVAYFPVIASVVVVALIWSWMFDSRGLINQSLQWMGVANSSIPFLVDRWKLLGCAILLTVWKGLGYYMIVYLAALGNVDHDLHEAAALDGASSFQRFRNVTIPGIRPAMVLITALIAVSGMRIFSELYVLTNGTGGPGGEDSSLVMIIKQVGTGLSGQLGYASALSVVLFFLTLIPLATIGWANNKDLRSGHKPKQAGRRARRAAAVQAATKETMA</sequence>
<dbReference type="InterPro" id="IPR051393">
    <property type="entry name" value="ABC_transporter_permease"/>
</dbReference>
<dbReference type="EMBL" id="NOWI01000002">
    <property type="protein sequence ID" value="RFT46384.1"/>
    <property type="molecule type" value="Genomic_DNA"/>
</dbReference>
<name>A0A3E2DM63_9ACTN</name>
<feature type="domain" description="ABC transmembrane type-1" evidence="8">
    <location>
        <begin position="66"/>
        <end position="282"/>
    </location>
</feature>
<comment type="similarity">
    <text evidence="7">Belongs to the binding-protein-dependent transport system permease family.</text>
</comment>
<dbReference type="Proteomes" id="UP000259211">
    <property type="component" value="Unassembled WGS sequence"/>
</dbReference>
<dbReference type="CDD" id="cd06261">
    <property type="entry name" value="TM_PBP2"/>
    <property type="match status" value="1"/>
</dbReference>
<dbReference type="PANTHER" id="PTHR30193">
    <property type="entry name" value="ABC TRANSPORTER PERMEASE PROTEIN"/>
    <property type="match status" value="1"/>
</dbReference>
<dbReference type="PROSITE" id="PS50928">
    <property type="entry name" value="ABC_TM1"/>
    <property type="match status" value="1"/>
</dbReference>
<keyword evidence="5 7" id="KW-1133">Transmembrane helix</keyword>
<feature type="transmembrane region" description="Helical" evidence="7">
    <location>
        <begin position="261"/>
        <end position="285"/>
    </location>
</feature>
<evidence type="ECO:0000256" key="1">
    <source>
        <dbReference type="ARBA" id="ARBA00004651"/>
    </source>
</evidence>
<dbReference type="InterPro" id="IPR035906">
    <property type="entry name" value="MetI-like_sf"/>
</dbReference>
<evidence type="ECO:0000256" key="7">
    <source>
        <dbReference type="RuleBase" id="RU363032"/>
    </source>
</evidence>
<evidence type="ECO:0000313" key="10">
    <source>
        <dbReference type="Proteomes" id="UP000259211"/>
    </source>
</evidence>
<feature type="transmembrane region" description="Helical" evidence="7">
    <location>
        <begin position="70"/>
        <end position="91"/>
    </location>
</feature>
<dbReference type="Pfam" id="PF00528">
    <property type="entry name" value="BPD_transp_1"/>
    <property type="match status" value="1"/>
</dbReference>
<accession>A0A3E2DM63</accession>
<comment type="subcellular location">
    <subcellularLocation>
        <location evidence="1 7">Cell membrane</location>
        <topology evidence="1 7">Multi-pass membrane protein</topology>
    </subcellularLocation>
</comment>
<evidence type="ECO:0000256" key="4">
    <source>
        <dbReference type="ARBA" id="ARBA00022692"/>
    </source>
</evidence>
<organism evidence="9 10">
    <name type="scientific">Cutibacterium avidum</name>
    <dbReference type="NCBI Taxonomy" id="33010"/>
    <lineage>
        <taxon>Bacteria</taxon>
        <taxon>Bacillati</taxon>
        <taxon>Actinomycetota</taxon>
        <taxon>Actinomycetes</taxon>
        <taxon>Propionibacteriales</taxon>
        <taxon>Propionibacteriaceae</taxon>
        <taxon>Cutibacterium</taxon>
    </lineage>
</organism>
<dbReference type="PANTHER" id="PTHR30193:SF44">
    <property type="entry name" value="LACTOSE TRANSPORT SYSTEM PERMEASE PROTEIN LACF"/>
    <property type="match status" value="1"/>
</dbReference>
<dbReference type="GO" id="GO:0005886">
    <property type="term" value="C:plasma membrane"/>
    <property type="evidence" value="ECO:0007669"/>
    <property type="project" value="UniProtKB-SubCell"/>
</dbReference>
<dbReference type="RefSeq" id="WP_117188512.1">
    <property type="nucleotide sequence ID" value="NZ_JAQDJS010000004.1"/>
</dbReference>
<feature type="transmembrane region" description="Helical" evidence="7">
    <location>
        <begin position="103"/>
        <end position="123"/>
    </location>
</feature>
<dbReference type="GO" id="GO:0055085">
    <property type="term" value="P:transmembrane transport"/>
    <property type="evidence" value="ECO:0007669"/>
    <property type="project" value="InterPro"/>
</dbReference>
<keyword evidence="2 7" id="KW-0813">Transport</keyword>
<protein>
    <submittedName>
        <fullName evidence="9">ABC transporter permease</fullName>
    </submittedName>
</protein>
<evidence type="ECO:0000256" key="5">
    <source>
        <dbReference type="ARBA" id="ARBA00022989"/>
    </source>
</evidence>
<keyword evidence="3" id="KW-1003">Cell membrane</keyword>
<evidence type="ECO:0000256" key="2">
    <source>
        <dbReference type="ARBA" id="ARBA00022448"/>
    </source>
</evidence>
<proteinExistence type="inferred from homology"/>
<evidence type="ECO:0000313" key="9">
    <source>
        <dbReference type="EMBL" id="RFT46384.1"/>
    </source>
</evidence>
<dbReference type="InterPro" id="IPR000515">
    <property type="entry name" value="MetI-like"/>
</dbReference>
<gene>
    <name evidence="9" type="ORF">CHT91_02180</name>
</gene>
<keyword evidence="4 7" id="KW-0812">Transmembrane</keyword>
<reference evidence="9 10" key="1">
    <citation type="submission" date="2017-07" db="EMBL/GenBank/DDBJ databases">
        <authorList>
            <person name="Sun Z.S."/>
            <person name="Albrecht U."/>
            <person name="Echele G."/>
            <person name="Lee C.C."/>
        </authorList>
    </citation>
    <scope>NUCLEOTIDE SEQUENCE [LARGE SCALE GENOMIC DNA]</scope>
    <source>
        <strain evidence="9 10">P16-029</strain>
    </source>
</reference>
<comment type="caution">
    <text evidence="9">The sequence shown here is derived from an EMBL/GenBank/DDBJ whole genome shotgun (WGS) entry which is preliminary data.</text>
</comment>
<dbReference type="SUPFAM" id="SSF161098">
    <property type="entry name" value="MetI-like"/>
    <property type="match status" value="1"/>
</dbReference>
<feature type="transmembrane region" description="Helical" evidence="7">
    <location>
        <begin position="207"/>
        <end position="226"/>
    </location>
</feature>
<evidence type="ECO:0000256" key="6">
    <source>
        <dbReference type="ARBA" id="ARBA00023136"/>
    </source>
</evidence>
<keyword evidence="6 7" id="KW-0472">Membrane</keyword>
<feature type="transmembrane region" description="Helical" evidence="7">
    <location>
        <begin position="7"/>
        <end position="29"/>
    </location>
</feature>
<dbReference type="AlphaFoldDB" id="A0A3E2DM63"/>
<dbReference type="Gene3D" id="1.10.3720.10">
    <property type="entry name" value="MetI-like"/>
    <property type="match status" value="1"/>
</dbReference>
<evidence type="ECO:0000256" key="3">
    <source>
        <dbReference type="ARBA" id="ARBA00022475"/>
    </source>
</evidence>
<feature type="transmembrane region" description="Helical" evidence="7">
    <location>
        <begin position="151"/>
        <end position="176"/>
    </location>
</feature>